<proteinExistence type="predicted"/>
<organism evidence="1 2">
    <name type="scientific">Lentisphaera profundi</name>
    <dbReference type="NCBI Taxonomy" id="1658616"/>
    <lineage>
        <taxon>Bacteria</taxon>
        <taxon>Pseudomonadati</taxon>
        <taxon>Lentisphaerota</taxon>
        <taxon>Lentisphaeria</taxon>
        <taxon>Lentisphaerales</taxon>
        <taxon>Lentisphaeraceae</taxon>
        <taxon>Lentisphaera</taxon>
    </lineage>
</organism>
<protein>
    <submittedName>
        <fullName evidence="1">Uncharacterized protein</fullName>
    </submittedName>
</protein>
<sequence length="149" mass="16855">MKRIMCIMMAGLFALVFSLGDIPLYSCVKKNSFHVMKSCCEAKQEIIKPQKTCCADKNKVVTQTEVTLNGICCKVLEHQVDSPLLLEGELKLVFKSQLISSMYFDLPNKTRAIIRSLKSSLVNKGPPKPDLNRDTFPLAIFKLYNSYRC</sequence>
<evidence type="ECO:0000313" key="2">
    <source>
        <dbReference type="Proteomes" id="UP001214250"/>
    </source>
</evidence>
<reference evidence="1 2" key="1">
    <citation type="submission" date="2023-02" db="EMBL/GenBank/DDBJ databases">
        <title>Genome sequence of Lentisphaera profundi SAORIC-696.</title>
        <authorList>
            <person name="Kim e."/>
            <person name="Cho J.-C."/>
            <person name="Choi A."/>
            <person name="Kang I."/>
        </authorList>
    </citation>
    <scope>NUCLEOTIDE SEQUENCE [LARGE SCALE GENOMIC DNA]</scope>
    <source>
        <strain evidence="1 2">SAORIC-696</strain>
    </source>
</reference>
<gene>
    <name evidence="1" type="ORF">PQO03_06380</name>
</gene>
<evidence type="ECO:0000313" key="1">
    <source>
        <dbReference type="EMBL" id="WDE95346.1"/>
    </source>
</evidence>
<dbReference type="Proteomes" id="UP001214250">
    <property type="component" value="Chromosome 1"/>
</dbReference>
<dbReference type="EMBL" id="CP117811">
    <property type="protein sequence ID" value="WDE95346.1"/>
    <property type="molecule type" value="Genomic_DNA"/>
</dbReference>
<name>A0ABY7VMT5_9BACT</name>
<accession>A0ABY7VMT5</accession>
<keyword evidence="2" id="KW-1185">Reference proteome</keyword>
<dbReference type="RefSeq" id="WP_274148821.1">
    <property type="nucleotide sequence ID" value="NZ_CP117811.1"/>
</dbReference>